<comment type="caution">
    <text evidence="2">The sequence shown here is derived from an EMBL/GenBank/DDBJ whole genome shotgun (WGS) entry which is preliminary data.</text>
</comment>
<dbReference type="Pfam" id="PF13460">
    <property type="entry name" value="NAD_binding_10"/>
    <property type="match status" value="1"/>
</dbReference>
<gene>
    <name evidence="2" type="ORF">Q9L58_009884</name>
</gene>
<evidence type="ECO:0000313" key="3">
    <source>
        <dbReference type="Proteomes" id="UP001447188"/>
    </source>
</evidence>
<dbReference type="PANTHER" id="PTHR48079">
    <property type="entry name" value="PROTEIN YEEZ"/>
    <property type="match status" value="1"/>
</dbReference>
<dbReference type="PANTHER" id="PTHR48079:SF6">
    <property type="entry name" value="NAD(P)-BINDING DOMAIN-CONTAINING PROTEIN-RELATED"/>
    <property type="match status" value="1"/>
</dbReference>
<dbReference type="InterPro" id="IPR036291">
    <property type="entry name" value="NAD(P)-bd_dom_sf"/>
</dbReference>
<organism evidence="2 3">
    <name type="scientific">Discina gigas</name>
    <dbReference type="NCBI Taxonomy" id="1032678"/>
    <lineage>
        <taxon>Eukaryota</taxon>
        <taxon>Fungi</taxon>
        <taxon>Dikarya</taxon>
        <taxon>Ascomycota</taxon>
        <taxon>Pezizomycotina</taxon>
        <taxon>Pezizomycetes</taxon>
        <taxon>Pezizales</taxon>
        <taxon>Discinaceae</taxon>
        <taxon>Discina</taxon>
    </lineage>
</organism>
<protein>
    <recommendedName>
        <fullName evidence="1">Semialdehyde dehydrogenase NAD-binding domain-containing protein</fullName>
    </recommendedName>
</protein>
<dbReference type="Proteomes" id="UP001447188">
    <property type="component" value="Unassembled WGS sequence"/>
</dbReference>
<dbReference type="EMBL" id="JBBBZM010000274">
    <property type="protein sequence ID" value="KAL0631255.1"/>
    <property type="molecule type" value="Genomic_DNA"/>
</dbReference>
<accession>A0ABR3G644</accession>
<dbReference type="InterPro" id="IPR016040">
    <property type="entry name" value="NAD(P)-bd_dom"/>
</dbReference>
<dbReference type="Gene3D" id="3.40.50.720">
    <property type="entry name" value="NAD(P)-binding Rossmann-like Domain"/>
    <property type="match status" value="1"/>
</dbReference>
<dbReference type="InterPro" id="IPR051783">
    <property type="entry name" value="NAD(P)-dependent_oxidoreduct"/>
</dbReference>
<evidence type="ECO:0000259" key="1">
    <source>
        <dbReference type="SMART" id="SM00859"/>
    </source>
</evidence>
<name>A0ABR3G644_9PEZI</name>
<dbReference type="SUPFAM" id="SSF51735">
    <property type="entry name" value="NAD(P)-binding Rossmann-fold domains"/>
    <property type="match status" value="1"/>
</dbReference>
<feature type="domain" description="Semialdehyde dehydrogenase NAD-binding" evidence="1">
    <location>
        <begin position="3"/>
        <end position="121"/>
    </location>
</feature>
<sequence length="334" mass="36017">MTKVFILGGTGYVGGAVIEQLAVEYPDLDITILARSATKAALVTARHPKIHVVTGDLDSSAIIEEQSALADIVFNCADCDHEESVRAINRGLEKRESGYFIHTSGIGMVWDTPNGNVLNDKIWDDIADLDELRSYPVEAPHSSVEKIVFEAPSSIRVALVSPGKIYGIAPGVKQFTIPIYASSIIRYGSGFTIGTGAATMGSIHVLDLARLFVLIFAEALKPNGGIADWGVEGYYFAVSDEVSVKDHARIISDELAKLGHLKNNKVEVLSIEEAKKIHPFLPYPFGSNTRAVASRAKKLGWKPVEPGALESIAIDIQTEYAPGLPISHWGPLGL</sequence>
<proteinExistence type="predicted"/>
<reference evidence="2 3" key="1">
    <citation type="submission" date="2024-02" db="EMBL/GenBank/DDBJ databases">
        <title>Discinaceae phylogenomics.</title>
        <authorList>
            <person name="Dirks A.C."/>
            <person name="James T.Y."/>
        </authorList>
    </citation>
    <scope>NUCLEOTIDE SEQUENCE [LARGE SCALE GENOMIC DNA]</scope>
    <source>
        <strain evidence="2 3">ACD0624</strain>
    </source>
</reference>
<keyword evidence="3" id="KW-1185">Reference proteome</keyword>
<dbReference type="SMART" id="SM00859">
    <property type="entry name" value="Semialdhyde_dh"/>
    <property type="match status" value="1"/>
</dbReference>
<evidence type="ECO:0000313" key="2">
    <source>
        <dbReference type="EMBL" id="KAL0631255.1"/>
    </source>
</evidence>
<dbReference type="InterPro" id="IPR000534">
    <property type="entry name" value="Semialdehyde_DH_NAD-bd"/>
</dbReference>